<dbReference type="GeneID" id="82890558"/>
<gene>
    <name evidence="2" type="ORF">NQ491_02450</name>
</gene>
<proteinExistence type="predicted"/>
<evidence type="ECO:0000313" key="2">
    <source>
        <dbReference type="EMBL" id="UWN57658.1"/>
    </source>
</evidence>
<evidence type="ECO:0000313" key="3">
    <source>
        <dbReference type="Proteomes" id="UP001059295"/>
    </source>
</evidence>
<accession>A0ABY5V0C1</accession>
<name>A0ABY5V0C1_9BACT</name>
<dbReference type="EMBL" id="CP102294">
    <property type="protein sequence ID" value="UWN57658.1"/>
    <property type="molecule type" value="Genomic_DNA"/>
</dbReference>
<dbReference type="Proteomes" id="UP001059295">
    <property type="component" value="Chromosome"/>
</dbReference>
<sequence>METLITLIIVVVAALLSKKKKDRGAALPEEKTTLPSSPWDDLIREIQSGRSDASPKGGEAASGGDRGEYAAEVPAEPATEAAAPAYYSYDEQAIDELDGNRTDVPFSYDEQSLADRTAAPVAAPVLSGAGGSEESEKPAPARGIFADGFDPKMAVLYAEVMRPKFQEY</sequence>
<evidence type="ECO:0000256" key="1">
    <source>
        <dbReference type="SAM" id="MobiDB-lite"/>
    </source>
</evidence>
<organism evidence="2 3">
    <name type="scientific">Alistipes ihumii AP11</name>
    <dbReference type="NCBI Taxonomy" id="1211813"/>
    <lineage>
        <taxon>Bacteria</taxon>
        <taxon>Pseudomonadati</taxon>
        <taxon>Bacteroidota</taxon>
        <taxon>Bacteroidia</taxon>
        <taxon>Bacteroidales</taxon>
        <taxon>Rikenellaceae</taxon>
        <taxon>Alistipes</taxon>
    </lineage>
</organism>
<dbReference type="RefSeq" id="WP_019244924.1">
    <property type="nucleotide sequence ID" value="NZ_CAPH01000005.1"/>
</dbReference>
<protein>
    <submittedName>
        <fullName evidence="2">Uncharacterized protein</fullName>
    </submittedName>
</protein>
<keyword evidence="3" id="KW-1185">Reference proteome</keyword>
<feature type="region of interest" description="Disordered" evidence="1">
    <location>
        <begin position="22"/>
        <end position="75"/>
    </location>
</feature>
<reference evidence="2" key="1">
    <citation type="journal article" date="2022" name="Cell">
        <title>Design, construction, and in vivo augmentation of a complex gut microbiome.</title>
        <authorList>
            <person name="Cheng A.G."/>
            <person name="Ho P.Y."/>
            <person name="Aranda-Diaz A."/>
            <person name="Jain S."/>
            <person name="Yu F.B."/>
            <person name="Meng X."/>
            <person name="Wang M."/>
            <person name="Iakiviak M."/>
            <person name="Nagashima K."/>
            <person name="Zhao A."/>
            <person name="Murugkar P."/>
            <person name="Patil A."/>
            <person name="Atabakhsh K."/>
            <person name="Weakley A."/>
            <person name="Yan J."/>
            <person name="Brumbaugh A.R."/>
            <person name="Higginbottom S."/>
            <person name="Dimas A."/>
            <person name="Shiver A.L."/>
            <person name="Deutschbauer A."/>
            <person name="Neff N."/>
            <person name="Sonnenburg J.L."/>
            <person name="Huang K.C."/>
            <person name="Fischbach M.A."/>
        </authorList>
    </citation>
    <scope>NUCLEOTIDE SEQUENCE</scope>
    <source>
        <strain evidence="2">AP11</strain>
    </source>
</reference>